<dbReference type="SUPFAM" id="SSF48179">
    <property type="entry name" value="6-phosphogluconate dehydrogenase C-terminal domain-like"/>
    <property type="match status" value="1"/>
</dbReference>
<dbReference type="PROSITE" id="PS51176">
    <property type="entry name" value="PDH_ADH"/>
    <property type="match status" value="1"/>
</dbReference>
<gene>
    <name evidence="3" type="ORF">GS660_00020</name>
</gene>
<dbReference type="PANTHER" id="PTHR21363:SF0">
    <property type="entry name" value="PREPHENATE DEHYDROGENASE [NADP(+)]"/>
    <property type="match status" value="1"/>
</dbReference>
<keyword evidence="4" id="KW-1185">Reference proteome</keyword>
<sequence>MSPLRPPAVAYRRHPRTLAPPPFKEIAMSRHLPPSVLIIGFGAFGRLMATHLAPHLTVAVCDPAAHHGSTDLPVVQISGAGAFDIVVLAVPVPAFVGCLRQIAPHLRPGQIVIDTCSIKQEPAQLMQELLPPQVQLLGCHPLFGPQSARTGLAGQRVVLCPLRGTGWRRIAAFLRHRLRLQIVLSSPEEHDRHAALTQGLTHLLAHAMRELAPHPKIRTRSFDLIMEGLGMVGQDAPEVFDAVTRGNPHMPALRQRLAQLLGD</sequence>
<dbReference type="AlphaFoldDB" id="A0A6L8VDR9"/>
<feature type="domain" description="Prephenate/arogenate dehydrogenase" evidence="2">
    <location>
        <begin position="34"/>
        <end position="263"/>
    </location>
</feature>
<dbReference type="InterPro" id="IPR008927">
    <property type="entry name" value="6-PGluconate_DH-like_C_sf"/>
</dbReference>
<name>A0A6L8VDR9_9RHOB</name>
<evidence type="ECO:0000256" key="1">
    <source>
        <dbReference type="ARBA" id="ARBA00023002"/>
    </source>
</evidence>
<dbReference type="Proteomes" id="UP000477083">
    <property type="component" value="Unassembled WGS sequence"/>
</dbReference>
<dbReference type="Gene3D" id="3.40.50.720">
    <property type="entry name" value="NAD(P)-binding Rossmann-like Domain"/>
    <property type="match status" value="1"/>
</dbReference>
<dbReference type="InterPro" id="IPR050812">
    <property type="entry name" value="Preph/Arog_dehydrog"/>
</dbReference>
<organism evidence="3 4">
    <name type="scientific">Frigidibacter albus</name>
    <dbReference type="NCBI Taxonomy" id="1465486"/>
    <lineage>
        <taxon>Bacteria</taxon>
        <taxon>Pseudomonadati</taxon>
        <taxon>Pseudomonadota</taxon>
        <taxon>Alphaproteobacteria</taxon>
        <taxon>Rhodobacterales</taxon>
        <taxon>Paracoccaceae</taxon>
        <taxon>Frigidibacter</taxon>
    </lineage>
</organism>
<evidence type="ECO:0000259" key="2">
    <source>
        <dbReference type="PROSITE" id="PS51176"/>
    </source>
</evidence>
<keyword evidence="1" id="KW-0560">Oxidoreductase</keyword>
<dbReference type="GO" id="GO:0008977">
    <property type="term" value="F:prephenate dehydrogenase (NAD+) activity"/>
    <property type="evidence" value="ECO:0007669"/>
    <property type="project" value="InterPro"/>
</dbReference>
<dbReference type="GO" id="GO:0070403">
    <property type="term" value="F:NAD+ binding"/>
    <property type="evidence" value="ECO:0007669"/>
    <property type="project" value="InterPro"/>
</dbReference>
<proteinExistence type="predicted"/>
<evidence type="ECO:0000313" key="4">
    <source>
        <dbReference type="Proteomes" id="UP000477083"/>
    </source>
</evidence>
<reference evidence="3 4" key="1">
    <citation type="submission" date="2020-01" db="EMBL/GenBank/DDBJ databases">
        <title>Frigidibacter albus SP32T (=CGMCC 1.13995T).</title>
        <authorList>
            <person name="Liao X."/>
        </authorList>
    </citation>
    <scope>NUCLEOTIDE SEQUENCE [LARGE SCALE GENOMIC DNA]</scope>
    <source>
        <strain evidence="3 4">SP32</strain>
    </source>
</reference>
<accession>A0A6L8VDR9</accession>
<dbReference type="SUPFAM" id="SSF51735">
    <property type="entry name" value="NAD(P)-binding Rossmann-fold domains"/>
    <property type="match status" value="1"/>
</dbReference>
<comment type="caution">
    <text evidence="3">The sequence shown here is derived from an EMBL/GenBank/DDBJ whole genome shotgun (WGS) entry which is preliminary data.</text>
</comment>
<dbReference type="InterPro" id="IPR036291">
    <property type="entry name" value="NAD(P)-bd_dom_sf"/>
</dbReference>
<dbReference type="InterPro" id="IPR003099">
    <property type="entry name" value="Prephen_DH"/>
</dbReference>
<dbReference type="EMBL" id="WWNR01000001">
    <property type="protein sequence ID" value="MZQ87479.1"/>
    <property type="molecule type" value="Genomic_DNA"/>
</dbReference>
<protein>
    <submittedName>
        <fullName evidence="3">Prephenate dehydrogenase/arogenate dehydrogenase family protein</fullName>
    </submittedName>
</protein>
<dbReference type="OrthoDB" id="9800497at2"/>
<evidence type="ECO:0000313" key="3">
    <source>
        <dbReference type="EMBL" id="MZQ87479.1"/>
    </source>
</evidence>
<dbReference type="GO" id="GO:0006571">
    <property type="term" value="P:tyrosine biosynthetic process"/>
    <property type="evidence" value="ECO:0007669"/>
    <property type="project" value="InterPro"/>
</dbReference>
<dbReference type="GO" id="GO:0004665">
    <property type="term" value="F:prephenate dehydrogenase (NADP+) activity"/>
    <property type="evidence" value="ECO:0007669"/>
    <property type="project" value="InterPro"/>
</dbReference>
<dbReference type="InterPro" id="IPR046826">
    <property type="entry name" value="PDH_N"/>
</dbReference>
<dbReference type="PANTHER" id="PTHR21363">
    <property type="entry name" value="PREPHENATE DEHYDROGENASE"/>
    <property type="match status" value="1"/>
</dbReference>
<dbReference type="Pfam" id="PF02153">
    <property type="entry name" value="PDH_N"/>
    <property type="match status" value="1"/>
</dbReference>